<name>A0A382IQ00_9ZZZZ</name>
<dbReference type="PROSITE" id="PS50828">
    <property type="entry name" value="SMR"/>
    <property type="match status" value="1"/>
</dbReference>
<reference evidence="2" key="1">
    <citation type="submission" date="2018-05" db="EMBL/GenBank/DDBJ databases">
        <authorList>
            <person name="Lanie J.A."/>
            <person name="Ng W.-L."/>
            <person name="Kazmierczak K.M."/>
            <person name="Andrzejewski T.M."/>
            <person name="Davidsen T.M."/>
            <person name="Wayne K.J."/>
            <person name="Tettelin H."/>
            <person name="Glass J.I."/>
            <person name="Rusch D."/>
            <person name="Podicherti R."/>
            <person name="Tsui H.-C.T."/>
            <person name="Winkler M.E."/>
        </authorList>
    </citation>
    <scope>NUCLEOTIDE SEQUENCE</scope>
</reference>
<sequence>MTRHEALNLLRLAVDNSEAQFRDDQWEAVDAIVNNQQKLFVVQRTGWGK</sequence>
<protein>
    <recommendedName>
        <fullName evidence="1">Smr domain-containing protein</fullName>
    </recommendedName>
</protein>
<accession>A0A382IQ00</accession>
<feature type="domain" description="Smr" evidence="1">
    <location>
        <begin position="1"/>
        <end position="49"/>
    </location>
</feature>
<evidence type="ECO:0000259" key="1">
    <source>
        <dbReference type="PROSITE" id="PS50828"/>
    </source>
</evidence>
<dbReference type="EMBL" id="UINC01068844">
    <property type="protein sequence ID" value="SVC01760.1"/>
    <property type="molecule type" value="Genomic_DNA"/>
</dbReference>
<dbReference type="AlphaFoldDB" id="A0A382IQ00"/>
<gene>
    <name evidence="2" type="ORF">METZ01_LOCUS254614</name>
</gene>
<evidence type="ECO:0000313" key="2">
    <source>
        <dbReference type="EMBL" id="SVC01760.1"/>
    </source>
</evidence>
<organism evidence="2">
    <name type="scientific">marine metagenome</name>
    <dbReference type="NCBI Taxonomy" id="408172"/>
    <lineage>
        <taxon>unclassified sequences</taxon>
        <taxon>metagenomes</taxon>
        <taxon>ecological metagenomes</taxon>
    </lineage>
</organism>
<feature type="non-terminal residue" evidence="2">
    <location>
        <position position="49"/>
    </location>
</feature>
<dbReference type="InterPro" id="IPR002625">
    <property type="entry name" value="Smr_dom"/>
</dbReference>
<proteinExistence type="predicted"/>